<dbReference type="Proteomes" id="UP000255355">
    <property type="component" value="Unassembled WGS sequence"/>
</dbReference>
<dbReference type="InterPro" id="IPR025751">
    <property type="entry name" value="RsbRD_N_dom"/>
</dbReference>
<dbReference type="InterPro" id="IPR051448">
    <property type="entry name" value="CdaR-like_regulators"/>
</dbReference>
<feature type="domain" description="CdaR GGDEF-like" evidence="4">
    <location>
        <begin position="177"/>
        <end position="272"/>
    </location>
</feature>
<dbReference type="InterPro" id="IPR042070">
    <property type="entry name" value="PucR_C-HTH_sf"/>
</dbReference>
<dbReference type="InterPro" id="IPR041522">
    <property type="entry name" value="CdaR_GGDEF"/>
</dbReference>
<evidence type="ECO:0000313" key="5">
    <source>
        <dbReference type="EMBL" id="RDI50603.1"/>
    </source>
</evidence>
<keyword evidence="6" id="KW-1185">Reference proteome</keyword>
<gene>
    <name evidence="5" type="ORF">DFR68_10580</name>
</gene>
<dbReference type="Gene3D" id="1.10.10.2840">
    <property type="entry name" value="PucR C-terminal helix-turn-helix domain"/>
    <property type="match status" value="1"/>
</dbReference>
<comment type="caution">
    <text evidence="5">The sequence shown here is derived from an EMBL/GenBank/DDBJ whole genome shotgun (WGS) entry which is preliminary data.</text>
</comment>
<dbReference type="STRING" id="1210089.GCA_001613165_05570"/>
<evidence type="ECO:0000259" key="2">
    <source>
        <dbReference type="Pfam" id="PF13556"/>
    </source>
</evidence>
<feature type="domain" description="RsbT co-antagonist protein RsbRD N-terminal" evidence="3">
    <location>
        <begin position="23"/>
        <end position="162"/>
    </location>
</feature>
<dbReference type="Pfam" id="PF14361">
    <property type="entry name" value="RsbRD_N"/>
    <property type="match status" value="1"/>
</dbReference>
<dbReference type="Pfam" id="PF17853">
    <property type="entry name" value="GGDEF_2"/>
    <property type="match status" value="1"/>
</dbReference>
<dbReference type="EMBL" id="QQAZ01000005">
    <property type="protein sequence ID" value="RDI50603.1"/>
    <property type="molecule type" value="Genomic_DNA"/>
</dbReference>
<evidence type="ECO:0000256" key="1">
    <source>
        <dbReference type="ARBA" id="ARBA00006754"/>
    </source>
</evidence>
<evidence type="ECO:0000259" key="3">
    <source>
        <dbReference type="Pfam" id="PF14361"/>
    </source>
</evidence>
<proteinExistence type="inferred from homology"/>
<dbReference type="PANTHER" id="PTHR33744">
    <property type="entry name" value="CARBOHYDRATE DIACID REGULATOR"/>
    <property type="match status" value="1"/>
</dbReference>
<protein>
    <submittedName>
        <fullName evidence="5">PucR-like helix-turn-helix protein</fullName>
    </submittedName>
</protein>
<feature type="domain" description="PucR C-terminal helix-turn-helix" evidence="2">
    <location>
        <begin position="332"/>
        <end position="389"/>
    </location>
</feature>
<comment type="similarity">
    <text evidence="1">Belongs to the CdaR family.</text>
</comment>
<evidence type="ECO:0000313" key="6">
    <source>
        <dbReference type="Proteomes" id="UP000255355"/>
    </source>
</evidence>
<organism evidence="5 6">
    <name type="scientific">Nocardia mexicana</name>
    <dbReference type="NCBI Taxonomy" id="279262"/>
    <lineage>
        <taxon>Bacteria</taxon>
        <taxon>Bacillati</taxon>
        <taxon>Actinomycetota</taxon>
        <taxon>Actinomycetes</taxon>
        <taxon>Mycobacteriales</taxon>
        <taxon>Nocardiaceae</taxon>
        <taxon>Nocardia</taxon>
    </lineage>
</organism>
<dbReference type="InterPro" id="IPR025736">
    <property type="entry name" value="PucR_C-HTH_dom"/>
</dbReference>
<dbReference type="OrthoDB" id="4535840at2"/>
<name>A0A370H367_9NOCA</name>
<dbReference type="RefSeq" id="WP_068025879.1">
    <property type="nucleotide sequence ID" value="NZ_QQAZ01000005.1"/>
</dbReference>
<dbReference type="AlphaFoldDB" id="A0A370H367"/>
<evidence type="ECO:0000259" key="4">
    <source>
        <dbReference type="Pfam" id="PF17853"/>
    </source>
</evidence>
<reference evidence="5 6" key="1">
    <citation type="submission" date="2018-07" db="EMBL/GenBank/DDBJ databases">
        <title>Genomic Encyclopedia of Type Strains, Phase IV (KMG-IV): sequencing the most valuable type-strain genomes for metagenomic binning, comparative biology and taxonomic classification.</title>
        <authorList>
            <person name="Goeker M."/>
        </authorList>
    </citation>
    <scope>NUCLEOTIDE SEQUENCE [LARGE SCALE GENOMIC DNA]</scope>
    <source>
        <strain evidence="5 6">DSM 44952</strain>
    </source>
</reference>
<accession>A0A370H367</accession>
<sequence length="403" mass="43045">MTSVPVSTPAAFPFVAHLRERMPEIAAGIVAEVLTTVPDYQEFPPGLIEAQMTAAAEANLRLFLRSLERGGELGGDELDELIEVAVRRAREGVPLDTVLSVYHRGAISAWRAVAALSRTPHEREQLLATVPHLLAYLGAVTPGVAASYLRERQDLHWEQREAKRAVAQALLQGKQAELLAARFGIPLDGGFHVLVFRLTAPASARPSLRAVHAEIDTLSPKALTMLERTGGCVLVPSGAATTPSRLDAIVARIATAADVRTVAGAALADAAHEVAAKAEEAGEIAALAAGLGRPTGVYRMADLALQYQLARPGPARSWLLGLLHPLAEHRHLLEALRAFISHDYHRLEAAAALVVHRNTLNYRLARIAELTGYDPGRPEHAQLFAAALIASDLEGAGRPEATG</sequence>
<dbReference type="Pfam" id="PF13556">
    <property type="entry name" value="HTH_30"/>
    <property type="match status" value="1"/>
</dbReference>